<keyword evidence="6" id="KW-0540">Nuclease</keyword>
<proteinExistence type="predicted"/>
<keyword evidence="3" id="KW-0808">Transferase</keyword>
<evidence type="ECO:0000313" key="15">
    <source>
        <dbReference type="Proteomes" id="UP000683320"/>
    </source>
</evidence>
<name>A0A4P8W7E4_9VIRU</name>
<evidence type="ECO:0000256" key="9">
    <source>
        <dbReference type="ARBA" id="ARBA00022759"/>
    </source>
</evidence>
<evidence type="ECO:0000256" key="7">
    <source>
        <dbReference type="ARBA" id="ARBA00022723"/>
    </source>
</evidence>
<keyword evidence="10" id="KW-0378">Hydrolase</keyword>
<evidence type="ECO:0000256" key="4">
    <source>
        <dbReference type="ARBA" id="ARBA00022695"/>
    </source>
</evidence>
<dbReference type="EMBL" id="MK483082">
    <property type="protein sequence ID" value="QCS35901.1"/>
    <property type="molecule type" value="Genomic_DNA"/>
</dbReference>
<dbReference type="PRINTS" id="PR00228">
    <property type="entry name" value="GEMCOATCLVL1"/>
</dbReference>
<organism evidence="14 15">
    <name type="scientific">Capybara genomovirus 10</name>
    <dbReference type="NCBI Taxonomy" id="2582937"/>
    <lineage>
        <taxon>Viruses</taxon>
        <taxon>Monodnaviria</taxon>
        <taxon>Shotokuvirae</taxon>
        <taxon>Cressdnaviricota</taxon>
        <taxon>Repensiviricetes</taxon>
        <taxon>Geplafuvirales</taxon>
        <taxon>Genomoviridae</taxon>
        <taxon>Gemykroznavirus</taxon>
        <taxon>Gemykroznavirus hydro1</taxon>
    </lineage>
</organism>
<dbReference type="GO" id="GO:0003677">
    <property type="term" value="F:DNA binding"/>
    <property type="evidence" value="ECO:0007669"/>
    <property type="project" value="UniProtKB-KW"/>
</dbReference>
<keyword evidence="15" id="KW-1185">Reference proteome</keyword>
<evidence type="ECO:0000256" key="1">
    <source>
        <dbReference type="ARBA" id="ARBA00004147"/>
    </source>
</evidence>
<dbReference type="InterPro" id="IPR001301">
    <property type="entry name" value="Gemini_AL1_CLV"/>
</dbReference>
<reference evidence="14" key="1">
    <citation type="submission" date="2019-02" db="EMBL/GenBank/DDBJ databases">
        <title>Diverse ssDNA viruses associated with Capybara (Hydrochoerus hydrochaeris) in Brazil.</title>
        <authorList>
            <person name="Fontenele R.S."/>
            <person name="Lamas N.S."/>
            <person name="Lacorte C."/>
            <person name="Varsani A."/>
            <person name="Ribeiro S.G."/>
        </authorList>
    </citation>
    <scope>NUCLEOTIDE SEQUENCE</scope>
    <source>
        <strain evidence="14">Cap1_694</strain>
    </source>
</reference>
<evidence type="ECO:0000256" key="12">
    <source>
        <dbReference type="ARBA" id="ARBA00023125"/>
    </source>
</evidence>
<keyword evidence="5" id="KW-0235">DNA replication</keyword>
<gene>
    <name evidence="14" type="primary">rep</name>
</gene>
<dbReference type="GeneID" id="80536322"/>
<dbReference type="GO" id="GO:0000166">
    <property type="term" value="F:nucleotide binding"/>
    <property type="evidence" value="ECO:0007669"/>
    <property type="project" value="UniProtKB-KW"/>
</dbReference>
<evidence type="ECO:0000256" key="6">
    <source>
        <dbReference type="ARBA" id="ARBA00022722"/>
    </source>
</evidence>
<dbReference type="GO" id="GO:0016888">
    <property type="term" value="F:DNA endonuclease activity, producing 5'-phosphomonoesters"/>
    <property type="evidence" value="ECO:0007669"/>
    <property type="project" value="InterPro"/>
</dbReference>
<dbReference type="GO" id="GO:0005198">
    <property type="term" value="F:structural molecule activity"/>
    <property type="evidence" value="ECO:0007669"/>
    <property type="project" value="InterPro"/>
</dbReference>
<dbReference type="Proteomes" id="UP000683320">
    <property type="component" value="Segment"/>
</dbReference>
<evidence type="ECO:0000256" key="2">
    <source>
        <dbReference type="ARBA" id="ARBA00022562"/>
    </source>
</evidence>
<keyword evidence="4" id="KW-0548">Nucleotidyltransferase</keyword>
<dbReference type="Pfam" id="PF00799">
    <property type="entry name" value="Gemini_AL1"/>
    <property type="match status" value="1"/>
</dbReference>
<dbReference type="KEGG" id="vg:80536322"/>
<evidence type="ECO:0000256" key="5">
    <source>
        <dbReference type="ARBA" id="ARBA00022705"/>
    </source>
</evidence>
<evidence type="ECO:0000256" key="3">
    <source>
        <dbReference type="ARBA" id="ARBA00022679"/>
    </source>
</evidence>
<protein>
    <submittedName>
        <fullName evidence="14">Replication-associated protein</fullName>
    </submittedName>
</protein>
<dbReference type="PROSITE" id="PS52020">
    <property type="entry name" value="CRESS_DNA_REP"/>
    <property type="match status" value="1"/>
</dbReference>
<evidence type="ECO:0000256" key="10">
    <source>
        <dbReference type="ARBA" id="ARBA00022801"/>
    </source>
</evidence>
<evidence type="ECO:0000256" key="8">
    <source>
        <dbReference type="ARBA" id="ARBA00022741"/>
    </source>
</evidence>
<dbReference type="GO" id="GO:0042025">
    <property type="term" value="C:host cell nucleus"/>
    <property type="evidence" value="ECO:0007669"/>
    <property type="project" value="UniProtKB-SubCell"/>
</dbReference>
<keyword evidence="12" id="KW-0238">DNA-binding</keyword>
<evidence type="ECO:0000259" key="13">
    <source>
        <dbReference type="PROSITE" id="PS52020"/>
    </source>
</evidence>
<dbReference type="InterPro" id="IPR049912">
    <property type="entry name" value="CRESS_DNA_REP"/>
</dbReference>
<feature type="domain" description="CRESS-DNA virus Rep endonuclease" evidence="13">
    <location>
        <begin position="9"/>
        <end position="116"/>
    </location>
</feature>
<dbReference type="Pfam" id="PF08283">
    <property type="entry name" value="Gemini_AL1_M"/>
    <property type="match status" value="1"/>
</dbReference>
<keyword evidence="8" id="KW-0547">Nucleotide-binding</keyword>
<dbReference type="InterPro" id="IPR022692">
    <property type="entry name" value="Gemini_AL1_REP_central"/>
</dbReference>
<keyword evidence="9" id="KW-0255">Endonuclease</keyword>
<keyword evidence="2" id="KW-1048">Host nucleus</keyword>
<evidence type="ECO:0000256" key="11">
    <source>
        <dbReference type="ARBA" id="ARBA00023124"/>
    </source>
</evidence>
<dbReference type="GO" id="GO:0016779">
    <property type="term" value="F:nucleotidyltransferase activity"/>
    <property type="evidence" value="ECO:0007669"/>
    <property type="project" value="UniProtKB-KW"/>
</dbReference>
<keyword evidence="11" id="KW-0190">Covalent protein-DNA linkage</keyword>
<dbReference type="GO" id="GO:0006260">
    <property type="term" value="P:DNA replication"/>
    <property type="evidence" value="ECO:0007669"/>
    <property type="project" value="UniProtKB-KW"/>
</dbReference>
<dbReference type="GO" id="GO:0046872">
    <property type="term" value="F:metal ion binding"/>
    <property type="evidence" value="ECO:0007669"/>
    <property type="project" value="UniProtKB-KW"/>
</dbReference>
<accession>A0A4P8W7E4</accession>
<sequence length="314" mass="36350">MPRQVTWKIAPVNYAFLTYSQAPDAFEPTLESALRGLGVTDLIIGHERHADGGHHYHVMAQWPAGYETRDTRAFDVDGYHPNYRNVRPGANAERVYQYCTKDRITTGNLVIDRRERPNRNALWSEFISAASKPEFLELLRARAPYEYVLQHDRLLSFARAAYSQSTPYIPRYSNFRPTDAMLEWNLTSECSRPKALILLGASRLGKSQWARSLGSHSYFHGLFNIDDLDVDSKYAVFDDIDFEHFPNYKAWFGGHEDPITITGKYRAHRTITWGKPIIWVNNVDFRNLLNPRISLDRDWLDKNCIFVEVSSPLF</sequence>
<dbReference type="SUPFAM" id="SSF55464">
    <property type="entry name" value="Origin of replication-binding domain, RBD-like"/>
    <property type="match status" value="1"/>
</dbReference>
<dbReference type="Gene3D" id="3.40.1310.20">
    <property type="match status" value="1"/>
</dbReference>
<evidence type="ECO:0000313" key="14">
    <source>
        <dbReference type="EMBL" id="QCS35901.1"/>
    </source>
</evidence>
<comment type="subcellular location">
    <subcellularLocation>
        <location evidence="1">Host nucleus</location>
    </subcellularLocation>
</comment>
<dbReference type="RefSeq" id="YP_010798215.1">
    <property type="nucleotide sequence ID" value="NC_076365.1"/>
</dbReference>
<keyword evidence="7" id="KW-0479">Metal-binding</keyword>